<keyword evidence="2" id="KW-0285">Flavoprotein</keyword>
<evidence type="ECO:0000313" key="6">
    <source>
        <dbReference type="EMBL" id="KIP89409.1"/>
    </source>
</evidence>
<dbReference type="Pfam" id="PF22780">
    <property type="entry name" value="HI0933_like_1st"/>
    <property type="match status" value="1"/>
</dbReference>
<dbReference type="PANTHER" id="PTHR42887:SF1">
    <property type="entry name" value="BLR3961 PROTEIN"/>
    <property type="match status" value="1"/>
</dbReference>
<dbReference type="SUPFAM" id="SSF160996">
    <property type="entry name" value="HI0933 insert domain-like"/>
    <property type="match status" value="1"/>
</dbReference>
<dbReference type="Gene3D" id="3.50.50.60">
    <property type="entry name" value="FAD/NAD(P)-binding domain"/>
    <property type="match status" value="1"/>
</dbReference>
<dbReference type="RefSeq" id="WP_042610546.1">
    <property type="nucleotide sequence ID" value="NZ_JXQY01000038.1"/>
</dbReference>
<dbReference type="Gene3D" id="1.10.8.260">
    <property type="entry name" value="HI0933 insert domain-like"/>
    <property type="match status" value="1"/>
</dbReference>
<comment type="caution">
    <text evidence="6">The sequence shown here is derived from an EMBL/GenBank/DDBJ whole genome shotgun (WGS) entry which is preliminary data.</text>
</comment>
<evidence type="ECO:0000256" key="3">
    <source>
        <dbReference type="ARBA" id="ARBA00022827"/>
    </source>
</evidence>
<dbReference type="InterPro" id="IPR023166">
    <property type="entry name" value="BaiN-like_dom_sf"/>
</dbReference>
<evidence type="ECO:0000259" key="4">
    <source>
        <dbReference type="Pfam" id="PF03486"/>
    </source>
</evidence>
<dbReference type="NCBIfam" id="TIGR03862">
    <property type="entry name" value="flavo_PP4765"/>
    <property type="match status" value="1"/>
</dbReference>
<dbReference type="InterPro" id="IPR055178">
    <property type="entry name" value="RsdA/BaiN/AoA(So)-like_dom"/>
</dbReference>
<dbReference type="EMBL" id="JXQY01000038">
    <property type="protein sequence ID" value="KIP89409.1"/>
    <property type="molecule type" value="Genomic_DNA"/>
</dbReference>
<evidence type="ECO:0000256" key="1">
    <source>
        <dbReference type="ARBA" id="ARBA00001974"/>
    </source>
</evidence>
<protein>
    <submittedName>
        <fullName evidence="6">NAD(FAD)-utilizing dehydrogenase</fullName>
    </submittedName>
</protein>
<reference evidence="6 7" key="1">
    <citation type="submission" date="2014-12" db="EMBL/GenBank/DDBJ databases">
        <title>16Stimator: statistical estimation of ribosomal gene copy numbers from draft genome assemblies.</title>
        <authorList>
            <person name="Perisin M.A."/>
            <person name="Vetter M."/>
            <person name="Gilbert J.A."/>
            <person name="Bergelson J."/>
        </authorList>
    </citation>
    <scope>NUCLEOTIDE SEQUENCE [LARGE SCALE GENOMIC DNA]</scope>
    <source>
        <strain evidence="6 7">MEP34</strain>
    </source>
</reference>
<dbReference type="InterPro" id="IPR036188">
    <property type="entry name" value="FAD/NAD-bd_sf"/>
</dbReference>
<dbReference type="NCBIfam" id="TIGR00275">
    <property type="entry name" value="aminoacetone oxidase family FAD-binding enzyme"/>
    <property type="match status" value="1"/>
</dbReference>
<dbReference type="PANTHER" id="PTHR42887">
    <property type="entry name" value="OS12G0638800 PROTEIN"/>
    <property type="match status" value="1"/>
</dbReference>
<accession>A0AAE2AR27</accession>
<gene>
    <name evidence="6" type="ORF">RU10_24445</name>
</gene>
<feature type="domain" description="RsdA/BaiN/AoA(So)-like insert" evidence="5">
    <location>
        <begin position="198"/>
        <end position="351"/>
    </location>
</feature>
<comment type="cofactor">
    <cofactor evidence="1">
        <name>FAD</name>
        <dbReference type="ChEBI" id="CHEBI:57692"/>
    </cofactor>
</comment>
<proteinExistence type="predicted"/>
<dbReference type="Proteomes" id="UP000032086">
    <property type="component" value="Unassembled WGS sequence"/>
</dbReference>
<dbReference type="AlphaFoldDB" id="A0AAE2AR27"/>
<dbReference type="PRINTS" id="PR00420">
    <property type="entry name" value="RNGMNOXGNASE"/>
</dbReference>
<feature type="domain" description="RsdA/BaiN/AoA(So)-like Rossmann fold-like" evidence="4">
    <location>
        <begin position="11"/>
        <end position="402"/>
    </location>
</feature>
<dbReference type="InterPro" id="IPR004792">
    <property type="entry name" value="BaiN-like"/>
</dbReference>
<evidence type="ECO:0000313" key="7">
    <source>
        <dbReference type="Proteomes" id="UP000032086"/>
    </source>
</evidence>
<sequence>MTQNSVPANTHVAIIGGGPAGLMAAEVLSQAGVRVDLYDGMPSVGRKFLLAGVGGMNITHSEAYPAFLARYAERAPQIAPLLRAFDADALCRWIHELGIETFIGSSGRVFPTDMKAAPLLRAWLKRLRDSGVVIHTRHRWLGWDADGALRIASPEGEFSVNPDATLLALGGGSWSRLGSDGAWMLPLEQRGVDLAPLQPSNCGFEVQAWSDLMVSKFAGAPLKNIAIGLNDDIPRLGECVITATGIEGSLIYALSAPIREAINRYGAAVIHIDLLPGRLVDKLQAALSKPRGSRSMAKHLHSQVGVDGVKAALLRELTDAETFADPALLARAIKALPLTLVKTRPLDEAISSAGGVRFEAMDERLMLKAAPGVFCAGEMLDWEAPTGGYLLTGCFASGRAAGLGMLEWLRRGN</sequence>
<evidence type="ECO:0000256" key="2">
    <source>
        <dbReference type="ARBA" id="ARBA00022630"/>
    </source>
</evidence>
<evidence type="ECO:0000259" key="5">
    <source>
        <dbReference type="Pfam" id="PF22780"/>
    </source>
</evidence>
<name>A0AAE2AR27_PSEFL</name>
<dbReference type="SUPFAM" id="SSF51905">
    <property type="entry name" value="FAD/NAD(P)-binding domain"/>
    <property type="match status" value="1"/>
</dbReference>
<dbReference type="Pfam" id="PF03486">
    <property type="entry name" value="HI0933_like"/>
    <property type="match status" value="1"/>
</dbReference>
<dbReference type="Gene3D" id="2.40.30.10">
    <property type="entry name" value="Translation factors"/>
    <property type="match status" value="1"/>
</dbReference>
<organism evidence="6 7">
    <name type="scientific">Pseudomonas fluorescens</name>
    <dbReference type="NCBI Taxonomy" id="294"/>
    <lineage>
        <taxon>Bacteria</taxon>
        <taxon>Pseudomonadati</taxon>
        <taxon>Pseudomonadota</taxon>
        <taxon>Gammaproteobacteria</taxon>
        <taxon>Pseudomonadales</taxon>
        <taxon>Pseudomonadaceae</taxon>
        <taxon>Pseudomonas</taxon>
    </lineage>
</organism>
<dbReference type="InterPro" id="IPR022460">
    <property type="entry name" value="Flavoprotein_PP4765"/>
</dbReference>
<dbReference type="InterPro" id="IPR057661">
    <property type="entry name" value="RsdA/BaiN/AoA(So)_Rossmann"/>
</dbReference>
<keyword evidence="3" id="KW-0274">FAD</keyword>